<dbReference type="Pfam" id="PF10082">
    <property type="entry name" value="BBP2_2"/>
    <property type="match status" value="2"/>
</dbReference>
<dbReference type="InterPro" id="IPR018759">
    <property type="entry name" value="BBP2_2"/>
</dbReference>
<gene>
    <name evidence="1" type="ORF">A0U89_05075</name>
</gene>
<reference evidence="1 2" key="1">
    <citation type="journal article" date="2016" name="Microb. Cell Fact.">
        <title>Dissection of exopolysaccharide biosynthesis in Kozakia baliensis.</title>
        <authorList>
            <person name="Brandt J.U."/>
            <person name="Jakob F."/>
            <person name="Behr J."/>
            <person name="Geissler A.J."/>
            <person name="Vogel R.F."/>
        </authorList>
    </citation>
    <scope>NUCLEOTIDE SEQUENCE [LARGE SCALE GENOMIC DNA]</scope>
    <source>
        <strain evidence="1 2">DSM 14400</strain>
    </source>
</reference>
<dbReference type="eggNOG" id="COG5338">
    <property type="taxonomic scope" value="Bacteria"/>
</dbReference>
<name>A0A1D8USI2_9PROT</name>
<keyword evidence="2" id="KW-1185">Reference proteome</keyword>
<accession>A0A1D8USI2</accession>
<proteinExistence type="predicted"/>
<organism evidence="1 2">
    <name type="scientific">Kozakia baliensis</name>
    <dbReference type="NCBI Taxonomy" id="153496"/>
    <lineage>
        <taxon>Bacteria</taxon>
        <taxon>Pseudomonadati</taxon>
        <taxon>Pseudomonadota</taxon>
        <taxon>Alphaproteobacteria</taxon>
        <taxon>Acetobacterales</taxon>
        <taxon>Acetobacteraceae</taxon>
        <taxon>Kozakia</taxon>
    </lineage>
</organism>
<dbReference type="EMBL" id="CP014674">
    <property type="protein sequence ID" value="AOX16599.1"/>
    <property type="molecule type" value="Genomic_DNA"/>
</dbReference>
<dbReference type="AlphaFoldDB" id="A0A1D8USI2"/>
<sequence>MAAKVREKHRSRLLRSVVWSIGTALSFGLAHPAHAQLFTQYFPSDLPGYAPDMSSSVVQRQILENIHPGIMLGDFNFRPTMSQNEGYTTNILGQPNSGSAQIVTTGGIRANSMWGRDALGMSANVANTVNPELMQANTTTWSVSGGGSLSLGEDSLTLGYSHSRQYLGATDLGNFGISYPVPYDTNDIRLGFTHNFGRFSITPSAVYDRFDFGQSSEGAIRNFGSLSHQLESALLTTRFEISKGNALISVMRATAAQFAPNAGGSLDDYADGAGFLGLDLRADSVIQYRALVGAETRQFTRVNSKGITTPTAELDIIWTPTPIDTITVTGRRGIFDPTSAFARNQVVSDIRIEADHELHQNLFIRGYAEAARTDSQSLSGDSPKRRQTQFRFGVIGTWMVNQYLTATLSYIHNSSYTKGGVPEVYDPLYGLTNRSTFTANTVTVGASFAL</sequence>
<dbReference type="KEGG" id="kba:A0U89_05075"/>
<evidence type="ECO:0000313" key="2">
    <source>
        <dbReference type="Proteomes" id="UP000179145"/>
    </source>
</evidence>
<dbReference type="STRING" id="153496.A0U89_05075"/>
<protein>
    <submittedName>
        <fullName evidence="1">Uncharacterized protein</fullName>
    </submittedName>
</protein>
<evidence type="ECO:0000313" key="1">
    <source>
        <dbReference type="EMBL" id="AOX16599.1"/>
    </source>
</evidence>
<dbReference type="Proteomes" id="UP000179145">
    <property type="component" value="Chromosome"/>
</dbReference>